<proteinExistence type="predicted"/>
<protein>
    <submittedName>
        <fullName evidence="1">Uncharacterized protein</fullName>
    </submittedName>
</protein>
<gene>
    <name evidence="1" type="ORF">QFZ36_003641</name>
</gene>
<evidence type="ECO:0000313" key="2">
    <source>
        <dbReference type="Proteomes" id="UP001236806"/>
    </source>
</evidence>
<keyword evidence="2" id="KW-1185">Reference proteome</keyword>
<sequence length="81" mass="8673">MVGEEVELGEDDELAVRLGFEGCFDLVREGRDGFADEPGPCLGSDEGKDALHGFSPLCGVIRVILDQNDPIKGRGPAWAVE</sequence>
<dbReference type="Proteomes" id="UP001236806">
    <property type="component" value="Unassembled WGS sequence"/>
</dbReference>
<name>A0ABU0PQ28_9MICC</name>
<evidence type="ECO:0000313" key="1">
    <source>
        <dbReference type="EMBL" id="MDQ0676080.1"/>
    </source>
</evidence>
<comment type="caution">
    <text evidence="1">The sequence shown here is derived from an EMBL/GenBank/DDBJ whole genome shotgun (WGS) entry which is preliminary data.</text>
</comment>
<organism evidence="1 2">
    <name type="scientific">Pseudarthrobacter siccitolerans</name>
    <dbReference type="NCBI Taxonomy" id="861266"/>
    <lineage>
        <taxon>Bacteria</taxon>
        <taxon>Bacillati</taxon>
        <taxon>Actinomycetota</taxon>
        <taxon>Actinomycetes</taxon>
        <taxon>Micrococcales</taxon>
        <taxon>Micrococcaceae</taxon>
        <taxon>Pseudarthrobacter</taxon>
    </lineage>
</organism>
<accession>A0ABU0PQ28</accession>
<dbReference type="RefSeq" id="WP_306638434.1">
    <property type="nucleotide sequence ID" value="NZ_JAUSXB010000001.1"/>
</dbReference>
<dbReference type="EMBL" id="JAUSXB010000001">
    <property type="protein sequence ID" value="MDQ0676080.1"/>
    <property type="molecule type" value="Genomic_DNA"/>
</dbReference>
<reference evidence="1 2" key="1">
    <citation type="submission" date="2023-07" db="EMBL/GenBank/DDBJ databases">
        <title>Comparative genomics of wheat-associated soil bacteria to identify genetic determinants of phenazine resistance.</title>
        <authorList>
            <person name="Mouncey N."/>
        </authorList>
    </citation>
    <scope>NUCLEOTIDE SEQUENCE [LARGE SCALE GENOMIC DNA]</scope>
    <source>
        <strain evidence="1 2">W1I3</strain>
    </source>
</reference>